<comment type="caution">
    <text evidence="1">The sequence shown here is derived from an EMBL/GenBank/DDBJ whole genome shotgun (WGS) entry which is preliminary data.</text>
</comment>
<accession>A1ZWU8</accession>
<evidence type="ECO:0000313" key="2">
    <source>
        <dbReference type="Proteomes" id="UP000004095"/>
    </source>
</evidence>
<dbReference type="AlphaFoldDB" id="A1ZWU8"/>
<sequence length="39" mass="4721">MRNSRKIIALCIKTEQWCSIQDDYVLFKFIYVFDSQGFN</sequence>
<reference evidence="1 2" key="1">
    <citation type="submission" date="2007-01" db="EMBL/GenBank/DDBJ databases">
        <authorList>
            <person name="Haygood M."/>
            <person name="Podell S."/>
            <person name="Anderson C."/>
            <person name="Hopkinson B."/>
            <person name="Roe K."/>
            <person name="Barbeau K."/>
            <person name="Gaasterland T."/>
            <person name="Ferriera S."/>
            <person name="Johnson J."/>
            <person name="Kravitz S."/>
            <person name="Beeson K."/>
            <person name="Sutton G."/>
            <person name="Rogers Y.-H."/>
            <person name="Friedman R."/>
            <person name="Frazier M."/>
            <person name="Venter J.C."/>
        </authorList>
    </citation>
    <scope>NUCLEOTIDE SEQUENCE [LARGE SCALE GENOMIC DNA]</scope>
    <source>
        <strain evidence="1 2">ATCC 23134</strain>
    </source>
</reference>
<name>A1ZWU8_MICM2</name>
<protein>
    <submittedName>
        <fullName evidence="1">Uncharacterized protein</fullName>
    </submittedName>
</protein>
<dbReference type="Proteomes" id="UP000004095">
    <property type="component" value="Unassembled WGS sequence"/>
</dbReference>
<dbReference type="EMBL" id="AAWS01000054">
    <property type="protein sequence ID" value="EAY25125.1"/>
    <property type="molecule type" value="Genomic_DNA"/>
</dbReference>
<proteinExistence type="predicted"/>
<keyword evidence="2" id="KW-1185">Reference proteome</keyword>
<gene>
    <name evidence="1" type="ORF">M23134_05895</name>
</gene>
<organism evidence="1 2">
    <name type="scientific">Microscilla marina ATCC 23134</name>
    <dbReference type="NCBI Taxonomy" id="313606"/>
    <lineage>
        <taxon>Bacteria</taxon>
        <taxon>Pseudomonadati</taxon>
        <taxon>Bacteroidota</taxon>
        <taxon>Cytophagia</taxon>
        <taxon>Cytophagales</taxon>
        <taxon>Microscillaceae</taxon>
        <taxon>Microscilla</taxon>
    </lineage>
</organism>
<evidence type="ECO:0000313" key="1">
    <source>
        <dbReference type="EMBL" id="EAY25125.1"/>
    </source>
</evidence>